<comment type="caution">
    <text evidence="2">The sequence shown here is derived from an EMBL/GenBank/DDBJ whole genome shotgun (WGS) entry which is preliminary data.</text>
</comment>
<evidence type="ECO:0000256" key="1">
    <source>
        <dbReference type="SAM" id="Phobius"/>
    </source>
</evidence>
<keyword evidence="1" id="KW-0812">Transmembrane</keyword>
<accession>A0ABV7BMK3</accession>
<feature type="transmembrane region" description="Helical" evidence="1">
    <location>
        <begin position="59"/>
        <end position="79"/>
    </location>
</feature>
<keyword evidence="1" id="KW-0472">Membrane</keyword>
<protein>
    <submittedName>
        <fullName evidence="2">Uncharacterized protein</fullName>
    </submittedName>
</protein>
<gene>
    <name evidence="2" type="ORF">ACFOD3_00460</name>
</gene>
<dbReference type="Proteomes" id="UP001595420">
    <property type="component" value="Unassembled WGS sequence"/>
</dbReference>
<proteinExistence type="predicted"/>
<organism evidence="2 3">
    <name type="scientific">Falsiroseomonas tokyonensis</name>
    <dbReference type="NCBI Taxonomy" id="430521"/>
    <lineage>
        <taxon>Bacteria</taxon>
        <taxon>Pseudomonadati</taxon>
        <taxon>Pseudomonadota</taxon>
        <taxon>Alphaproteobacteria</taxon>
        <taxon>Acetobacterales</taxon>
        <taxon>Roseomonadaceae</taxon>
        <taxon>Falsiroseomonas</taxon>
    </lineage>
</organism>
<name>A0ABV7BMK3_9PROT</name>
<feature type="transmembrane region" description="Helical" evidence="1">
    <location>
        <begin position="34"/>
        <end position="52"/>
    </location>
</feature>
<dbReference type="RefSeq" id="WP_216833723.1">
    <property type="nucleotide sequence ID" value="NZ_JAFNJS010000001.1"/>
</dbReference>
<keyword evidence="1" id="KW-1133">Transmembrane helix</keyword>
<evidence type="ECO:0000313" key="3">
    <source>
        <dbReference type="Proteomes" id="UP001595420"/>
    </source>
</evidence>
<evidence type="ECO:0000313" key="2">
    <source>
        <dbReference type="EMBL" id="MFC2998339.1"/>
    </source>
</evidence>
<reference evidence="3" key="1">
    <citation type="journal article" date="2019" name="Int. J. Syst. Evol. Microbiol.">
        <title>The Global Catalogue of Microorganisms (GCM) 10K type strain sequencing project: providing services to taxonomists for standard genome sequencing and annotation.</title>
        <authorList>
            <consortium name="The Broad Institute Genomics Platform"/>
            <consortium name="The Broad Institute Genome Sequencing Center for Infectious Disease"/>
            <person name="Wu L."/>
            <person name="Ma J."/>
        </authorList>
    </citation>
    <scope>NUCLEOTIDE SEQUENCE [LARGE SCALE GENOMIC DNA]</scope>
    <source>
        <strain evidence="3">CGMCC 1.16855</strain>
    </source>
</reference>
<keyword evidence="3" id="KW-1185">Reference proteome</keyword>
<sequence>MTATHPAKTLRILGALLLAIGLAGYLLPAPPVHWTALIPAGLGALAILAAWQRPRPAQVTGLVICGLALFGGGSALMQLPALLSGEAGAATASRAATALVALGGIAALAWPRRAGPAA</sequence>
<dbReference type="EMBL" id="JBHRSB010000001">
    <property type="protein sequence ID" value="MFC2998339.1"/>
    <property type="molecule type" value="Genomic_DNA"/>
</dbReference>
<feature type="transmembrane region" description="Helical" evidence="1">
    <location>
        <begin position="91"/>
        <end position="110"/>
    </location>
</feature>
<feature type="transmembrane region" description="Helical" evidence="1">
    <location>
        <begin position="12"/>
        <end position="28"/>
    </location>
</feature>